<organism evidence="2 3">
    <name type="scientific">Candidatus Southlakia epibionticum</name>
    <dbReference type="NCBI Taxonomy" id="3043284"/>
    <lineage>
        <taxon>Bacteria</taxon>
        <taxon>Candidatus Saccharimonadota</taxon>
        <taxon>Candidatus Saccharimonadia</taxon>
        <taxon>Candidatus Saccharimonadales</taxon>
        <taxon>Candidatus Saccharimonadaceae</taxon>
        <taxon>Candidatus Southlakia</taxon>
    </lineage>
</organism>
<reference evidence="2 3" key="1">
    <citation type="journal article" date="2023" name="Cell">
        <title>Genetic manipulation of Patescibacteria provides mechanistic insights into microbial dark matter and the epibiotic lifestyle.</title>
        <authorList>
            <person name="Wang Y."/>
            <person name="Gallagher L.A."/>
            <person name="Andrade P.A."/>
            <person name="Liu A."/>
            <person name="Humphreys I.R."/>
            <person name="Turkarslan S."/>
            <person name="Cutler K.J."/>
            <person name="Arrieta-Ortiz M.L."/>
            <person name="Li Y."/>
            <person name="Radey M.C."/>
            <person name="McLean J.S."/>
            <person name="Cong Q."/>
            <person name="Baker D."/>
            <person name="Baliga N.S."/>
            <person name="Peterson S.B."/>
            <person name="Mougous J.D."/>
        </authorList>
    </citation>
    <scope>NUCLEOTIDE SEQUENCE [LARGE SCALE GENOMIC DNA]</scope>
    <source>
        <strain evidence="2 3">ML1</strain>
    </source>
</reference>
<keyword evidence="1" id="KW-0472">Membrane</keyword>
<feature type="transmembrane region" description="Helical" evidence="1">
    <location>
        <begin position="86"/>
        <end position="106"/>
    </location>
</feature>
<keyword evidence="3" id="KW-1185">Reference proteome</keyword>
<feature type="transmembrane region" description="Helical" evidence="1">
    <location>
        <begin position="20"/>
        <end position="39"/>
    </location>
</feature>
<name>A0ABY8WW39_9BACT</name>
<accession>A0ABY8WW39</accession>
<gene>
    <name evidence="2" type="ORF">SEML1_0588</name>
</gene>
<dbReference type="EMBL" id="CP124550">
    <property type="protein sequence ID" value="WIO46206.1"/>
    <property type="molecule type" value="Genomic_DNA"/>
</dbReference>
<feature type="transmembrane region" description="Helical" evidence="1">
    <location>
        <begin position="126"/>
        <end position="145"/>
    </location>
</feature>
<sequence>MKQFIASIFPKEFFTTRANYAAFGLAWWTVAVLVLQLFAFEKFPGAFGGLPSDVQTWLAVAIVAVELMSLPFLLSMDLPRAVRRFSGVLAVVAPTLWFVASMYALLSGESIALFGALVSRLPSSVYAVLSVVWLSILAVCSRGLVFNRNRK</sequence>
<protein>
    <submittedName>
        <fullName evidence="2">DUF805 domain-containing protein</fullName>
    </submittedName>
</protein>
<evidence type="ECO:0000313" key="3">
    <source>
        <dbReference type="Proteomes" id="UP001177295"/>
    </source>
</evidence>
<keyword evidence="1" id="KW-1133">Transmembrane helix</keyword>
<dbReference type="RefSeq" id="WP_376753746.1">
    <property type="nucleotide sequence ID" value="NZ_CP124550.1"/>
</dbReference>
<evidence type="ECO:0000256" key="1">
    <source>
        <dbReference type="SAM" id="Phobius"/>
    </source>
</evidence>
<proteinExistence type="predicted"/>
<feature type="transmembrane region" description="Helical" evidence="1">
    <location>
        <begin position="54"/>
        <end position="74"/>
    </location>
</feature>
<keyword evidence="1" id="KW-0812">Transmembrane</keyword>
<evidence type="ECO:0000313" key="2">
    <source>
        <dbReference type="EMBL" id="WIO46206.1"/>
    </source>
</evidence>
<dbReference type="Proteomes" id="UP001177295">
    <property type="component" value="Chromosome"/>
</dbReference>